<evidence type="ECO:0000313" key="2">
    <source>
        <dbReference type="EMBL" id="OSX73257.1"/>
    </source>
</evidence>
<dbReference type="EMBL" id="KV919008">
    <property type="protein sequence ID" value="OSX73257.1"/>
    <property type="molecule type" value="Genomic_DNA"/>
</dbReference>
<feature type="compositionally biased region" description="Pro residues" evidence="1">
    <location>
        <begin position="234"/>
        <end position="243"/>
    </location>
</feature>
<gene>
    <name evidence="2" type="ORF">BU14_0364s0011</name>
</gene>
<keyword evidence="3" id="KW-1185">Reference proteome</keyword>
<evidence type="ECO:0000313" key="3">
    <source>
        <dbReference type="Proteomes" id="UP000218209"/>
    </source>
</evidence>
<feature type="region of interest" description="Disordered" evidence="1">
    <location>
        <begin position="86"/>
        <end position="108"/>
    </location>
</feature>
<feature type="compositionally biased region" description="Polar residues" evidence="1">
    <location>
        <begin position="1"/>
        <end position="24"/>
    </location>
</feature>
<reference evidence="2 3" key="1">
    <citation type="submission" date="2017-03" db="EMBL/GenBank/DDBJ databases">
        <title>WGS assembly of Porphyra umbilicalis.</title>
        <authorList>
            <person name="Brawley S.H."/>
            <person name="Blouin N.A."/>
            <person name="Ficko-Blean E."/>
            <person name="Wheeler G.L."/>
            <person name="Lohr M."/>
            <person name="Goodson H.V."/>
            <person name="Jenkins J.W."/>
            <person name="Blaby-Haas C.E."/>
            <person name="Helliwell K.E."/>
            <person name="Chan C."/>
            <person name="Marriage T."/>
            <person name="Bhattacharya D."/>
            <person name="Klein A.S."/>
            <person name="Badis Y."/>
            <person name="Brodie J."/>
            <person name="Cao Y."/>
            <person name="Collen J."/>
            <person name="Dittami S.M."/>
            <person name="Gachon C.M."/>
            <person name="Green B.R."/>
            <person name="Karpowicz S."/>
            <person name="Kim J.W."/>
            <person name="Kudahl U."/>
            <person name="Lin S."/>
            <person name="Michel G."/>
            <person name="Mittag M."/>
            <person name="Olson B.J."/>
            <person name="Pangilinan J."/>
            <person name="Peng Y."/>
            <person name="Qiu H."/>
            <person name="Shu S."/>
            <person name="Singer J.T."/>
            <person name="Smith A.G."/>
            <person name="Sprecher B.N."/>
            <person name="Wagner V."/>
            <person name="Wang W."/>
            <person name="Wang Z.-Y."/>
            <person name="Yan J."/>
            <person name="Yarish C."/>
            <person name="Zoeuner-Riek S."/>
            <person name="Zhuang Y."/>
            <person name="Zou Y."/>
            <person name="Lindquist E.A."/>
            <person name="Grimwood J."/>
            <person name="Barry K."/>
            <person name="Rokhsar D.S."/>
            <person name="Schmutz J."/>
            <person name="Stiller J.W."/>
            <person name="Grossman A.R."/>
            <person name="Prochnik S.E."/>
        </authorList>
    </citation>
    <scope>NUCLEOTIDE SEQUENCE [LARGE SCALE GENOMIC DNA]</scope>
    <source>
        <strain evidence="2">4086291</strain>
    </source>
</reference>
<proteinExistence type="predicted"/>
<name>A0A1X6NXF5_PORUM</name>
<organism evidence="2 3">
    <name type="scientific">Porphyra umbilicalis</name>
    <name type="common">Purple laver</name>
    <name type="synonym">Red alga</name>
    <dbReference type="NCBI Taxonomy" id="2786"/>
    <lineage>
        <taxon>Eukaryota</taxon>
        <taxon>Rhodophyta</taxon>
        <taxon>Bangiophyceae</taxon>
        <taxon>Bangiales</taxon>
        <taxon>Bangiaceae</taxon>
        <taxon>Porphyra</taxon>
    </lineage>
</organism>
<feature type="compositionally biased region" description="Low complexity" evidence="1">
    <location>
        <begin position="171"/>
        <end position="187"/>
    </location>
</feature>
<feature type="region of interest" description="Disordered" evidence="1">
    <location>
        <begin position="171"/>
        <end position="193"/>
    </location>
</feature>
<dbReference type="AlphaFoldDB" id="A0A1X6NXF5"/>
<feature type="region of interest" description="Disordered" evidence="1">
    <location>
        <begin position="209"/>
        <end position="243"/>
    </location>
</feature>
<accession>A0A1X6NXF5</accession>
<dbReference type="Proteomes" id="UP000218209">
    <property type="component" value="Unassembled WGS sequence"/>
</dbReference>
<evidence type="ECO:0000256" key="1">
    <source>
        <dbReference type="SAM" id="MobiDB-lite"/>
    </source>
</evidence>
<feature type="compositionally biased region" description="Low complexity" evidence="1">
    <location>
        <begin position="212"/>
        <end position="233"/>
    </location>
</feature>
<protein>
    <submittedName>
        <fullName evidence="2">Uncharacterized protein</fullName>
    </submittedName>
</protein>
<feature type="region of interest" description="Disordered" evidence="1">
    <location>
        <begin position="1"/>
        <end position="25"/>
    </location>
</feature>
<sequence>MSARANTSTSMESHPPSTSNTGSASIAEMKVRTVIQRSLSTSGSSVGGKKSVQMHKISVAAGAAAAAGCGSVDCCGLVNGGTPVDGGGSVDGDDSAEGGGSVGGSDSACSKSSVCSEYSVCNSSTAGTSSAVRSGSISHDMADPSDGWLSIALDGSAAMCDSNASVGVWSSSGSAASAGSPATSDSGVVPPTASCTTALRTALTAMSRRPESCASASSGATAAAAPARARAAAPPSPPAMAEQ</sequence>